<feature type="domain" description="DUF7915" evidence="2">
    <location>
        <begin position="160"/>
        <end position="308"/>
    </location>
</feature>
<protein>
    <recommendedName>
        <fullName evidence="5">DRBM domain-containing protein</fullName>
    </recommendedName>
</protein>
<evidence type="ECO:0000313" key="3">
    <source>
        <dbReference type="EMBL" id="EXB68719.1"/>
    </source>
</evidence>
<feature type="domain" description="DUF7913" evidence="1">
    <location>
        <begin position="5"/>
        <end position="124"/>
    </location>
</feature>
<dbReference type="KEGG" id="mnt:21407467"/>
<dbReference type="Pfam" id="PF25500">
    <property type="entry name" value="DUF7913"/>
    <property type="match status" value="1"/>
</dbReference>
<dbReference type="SUPFAM" id="SSF54768">
    <property type="entry name" value="dsRNA-binding domain-like"/>
    <property type="match status" value="1"/>
</dbReference>
<dbReference type="EMBL" id="KE344580">
    <property type="protein sequence ID" value="EXB68719.1"/>
    <property type="molecule type" value="Genomic_DNA"/>
</dbReference>
<dbReference type="AlphaFoldDB" id="W9RTA8"/>
<organism evidence="3 4">
    <name type="scientific">Morus notabilis</name>
    <dbReference type="NCBI Taxonomy" id="981085"/>
    <lineage>
        <taxon>Eukaryota</taxon>
        <taxon>Viridiplantae</taxon>
        <taxon>Streptophyta</taxon>
        <taxon>Embryophyta</taxon>
        <taxon>Tracheophyta</taxon>
        <taxon>Spermatophyta</taxon>
        <taxon>Magnoliopsida</taxon>
        <taxon>eudicotyledons</taxon>
        <taxon>Gunneridae</taxon>
        <taxon>Pentapetalae</taxon>
        <taxon>rosids</taxon>
        <taxon>fabids</taxon>
        <taxon>Rosales</taxon>
        <taxon>Moraceae</taxon>
        <taxon>Moreae</taxon>
        <taxon>Morus</taxon>
    </lineage>
</organism>
<sequence>MDLSDVCPTEDAVQALLEYLVDPMLPTKSSVPGIASQSQLQAVAKQVHAVLLLYNYYHRKQNPALEYLGFNSFCKLAVILKPALLGHLKFMQISNDKELDDPENQLSVMEKTIMHACDISKVLDASRENPNVEGWPITKVAVFLVDSKKEKCFLLFSSVTQGVWSVIGNVEVLHQISDSTAEATQANKKRGVIRKPSRVISKVDVAGFLQLAYSAVKDVTGVTQTDLMVLEDHLVYSTSKEKEAARFYIMQCTKSVNDDICQVPTKDAIDSLQGPLLEKSSGRWTVTPVVEYFHLLPYAGILAEWMHRKRHSNNLQHSMLGESPERKRRPSDSAIYKMQDTSDVNSGLGEGCGNKMSAGNLKSAKEKDMIGISNTVIAPQTSEITKQYSDISHTTQVENDQKMITSNSTGSDLNGQASGVSVKELDALCHANDWILPTYHVRPTEGGFKANVTIKGADFDYSSEGDLHSNPREARESAAALILRKLQSRACRLI</sequence>
<dbReference type="PANTHER" id="PTHR33913:SF1">
    <property type="entry name" value="DRBM DOMAIN-CONTAINING PROTEIN"/>
    <property type="match status" value="1"/>
</dbReference>
<evidence type="ECO:0008006" key="5">
    <source>
        <dbReference type="Google" id="ProtNLM"/>
    </source>
</evidence>
<dbReference type="Pfam" id="PF25502">
    <property type="entry name" value="DUF7915"/>
    <property type="match status" value="1"/>
</dbReference>
<dbReference type="InterPro" id="IPR057237">
    <property type="entry name" value="DUF7915"/>
</dbReference>
<dbReference type="STRING" id="981085.W9RTA8"/>
<evidence type="ECO:0000313" key="4">
    <source>
        <dbReference type="Proteomes" id="UP000030645"/>
    </source>
</evidence>
<evidence type="ECO:0000259" key="1">
    <source>
        <dbReference type="Pfam" id="PF25500"/>
    </source>
</evidence>
<proteinExistence type="predicted"/>
<gene>
    <name evidence="3" type="ORF">L484_024739</name>
</gene>
<dbReference type="Proteomes" id="UP000030645">
    <property type="component" value="Unassembled WGS sequence"/>
</dbReference>
<dbReference type="OrthoDB" id="1909634at2759"/>
<dbReference type="eggNOG" id="ENOG502QVPK">
    <property type="taxonomic scope" value="Eukaryota"/>
</dbReference>
<name>W9RTA8_9ROSA</name>
<reference evidence="4" key="1">
    <citation type="submission" date="2013-01" db="EMBL/GenBank/DDBJ databases">
        <title>Draft Genome Sequence of a Mulberry Tree, Morus notabilis C.K. Schneid.</title>
        <authorList>
            <person name="He N."/>
            <person name="Zhao S."/>
        </authorList>
    </citation>
    <scope>NUCLEOTIDE SEQUENCE</scope>
</reference>
<dbReference type="CDD" id="cd00048">
    <property type="entry name" value="DSRM_SF"/>
    <property type="match status" value="1"/>
</dbReference>
<evidence type="ECO:0000259" key="2">
    <source>
        <dbReference type="Pfam" id="PF25502"/>
    </source>
</evidence>
<dbReference type="InterPro" id="IPR057235">
    <property type="entry name" value="DUF7913"/>
</dbReference>
<dbReference type="Gene3D" id="3.30.160.20">
    <property type="match status" value="1"/>
</dbReference>
<keyword evidence="4" id="KW-1185">Reference proteome</keyword>
<accession>W9RTA8</accession>
<dbReference type="PANTHER" id="PTHR33913">
    <property type="entry name" value="ALEURONE LAYER MORPHOGENESIS PROTEIN"/>
    <property type="match status" value="1"/>
</dbReference>